<dbReference type="EMBL" id="CP138327">
    <property type="protein sequence ID" value="WXU00055.1"/>
    <property type="molecule type" value="Genomic_DNA"/>
</dbReference>
<name>A0AAU6PGD7_9GAMM</name>
<dbReference type="AlphaFoldDB" id="A0AAU6PGD7"/>
<gene>
    <name evidence="2" type="ORF">Ctma_0763</name>
</gene>
<dbReference type="InterPro" id="IPR038142">
    <property type="entry name" value="Cytochrome_P460_sp"/>
</dbReference>
<reference evidence="2" key="1">
    <citation type="submission" date="2023-10" db="EMBL/GenBank/DDBJ databases">
        <title>The first scallop-associated chemosynthetic bacterial symbiont.</title>
        <authorList>
            <person name="Lin Y.-T."/>
            <person name="Sun J."/>
            <person name="Ip J.C.-H."/>
            <person name="He X."/>
            <person name="Gao Z.-M."/>
            <person name="Perez M."/>
            <person name="Xu T."/>
            <person name="Qian P.-Y."/>
            <person name="Qiu J.-W."/>
        </authorList>
    </citation>
    <scope>NUCLEOTIDE SEQUENCE</scope>
    <source>
        <strain evidence="2">Gill1</strain>
    </source>
</reference>
<evidence type="ECO:0000259" key="1">
    <source>
        <dbReference type="Pfam" id="PF16694"/>
    </source>
</evidence>
<dbReference type="InterPro" id="IPR032033">
    <property type="entry name" value="Cytochrome_P460"/>
</dbReference>
<organism evidence="2">
    <name type="scientific">Catillopecten margaritatus gill symbiont</name>
    <dbReference type="NCBI Taxonomy" id="3083288"/>
    <lineage>
        <taxon>Bacteria</taxon>
        <taxon>Pseudomonadati</taxon>
        <taxon>Pseudomonadota</taxon>
        <taxon>Gammaproteobacteria</taxon>
        <taxon>sulfur-oxidizing symbionts</taxon>
    </lineage>
</organism>
<accession>A0AAU6PGD7</accession>
<sequence>MRLGLLLSTVVLFAGCSADYTKISDNRWAGFKNWTKITEGKTATGDTTGFVGNVHKGRNGYRDVYVNDIGAKTLQGSAPYNLPVGTVIVKEQFDDLKAFKSQKPTDLTIMVKLASSKTPSAKNWGWIAGQNGKVEQNNFCIGCHTIAAKDDFVFTTGDFLRKH</sequence>
<feature type="domain" description="Cytochrome P460" evidence="1">
    <location>
        <begin position="30"/>
        <end position="155"/>
    </location>
</feature>
<dbReference type="Gene3D" id="3.50.70.20">
    <property type="entry name" value="Cytochrome P460"/>
    <property type="match status" value="1"/>
</dbReference>
<dbReference type="Pfam" id="PF16694">
    <property type="entry name" value="Cytochrome_P460"/>
    <property type="match status" value="1"/>
</dbReference>
<protein>
    <recommendedName>
        <fullName evidence="1">Cytochrome P460 domain-containing protein</fullName>
    </recommendedName>
</protein>
<proteinExistence type="predicted"/>
<dbReference type="CDD" id="cd20716">
    <property type="entry name" value="cyt_P460_fam"/>
    <property type="match status" value="1"/>
</dbReference>
<dbReference type="PROSITE" id="PS51257">
    <property type="entry name" value="PROKAR_LIPOPROTEIN"/>
    <property type="match status" value="1"/>
</dbReference>
<evidence type="ECO:0000313" key="2">
    <source>
        <dbReference type="EMBL" id="WXU00055.1"/>
    </source>
</evidence>